<dbReference type="RefSeq" id="WP_203914526.1">
    <property type="nucleotide sequence ID" value="NZ_BONY01000107.1"/>
</dbReference>
<feature type="chain" id="PRO_5035178515" evidence="1">
    <location>
        <begin position="25"/>
        <end position="151"/>
    </location>
</feature>
<accession>A0A8J3QJC0</accession>
<feature type="signal peptide" evidence="1">
    <location>
        <begin position="1"/>
        <end position="24"/>
    </location>
</feature>
<evidence type="ECO:0000313" key="2">
    <source>
        <dbReference type="EMBL" id="GIH10805.1"/>
    </source>
</evidence>
<keyword evidence="3" id="KW-1185">Reference proteome</keyword>
<evidence type="ECO:0000256" key="1">
    <source>
        <dbReference type="SAM" id="SignalP"/>
    </source>
</evidence>
<reference evidence="2" key="1">
    <citation type="submission" date="2021-01" db="EMBL/GenBank/DDBJ databases">
        <title>Whole genome shotgun sequence of Rhizocola hellebori NBRC 109834.</title>
        <authorList>
            <person name="Komaki H."/>
            <person name="Tamura T."/>
        </authorList>
    </citation>
    <scope>NUCLEOTIDE SEQUENCE</scope>
    <source>
        <strain evidence="2">NBRC 109834</strain>
    </source>
</reference>
<sequence>MSRILAVLIALTLGSVVAAAPASAATCATNGHVYYNPYPLYIKYEFDPVDGTPYEFFKGPFPSGSTFHVRLGGNGLKPGTALIWRLYDKDGVNFRNFGIFVRSNCVAQEQTFEISAEPGTIVTFKANYDAGNTGAQIRDQNHFRIVFPRFG</sequence>
<dbReference type="Proteomes" id="UP000612899">
    <property type="component" value="Unassembled WGS sequence"/>
</dbReference>
<protein>
    <submittedName>
        <fullName evidence="2">Uncharacterized protein</fullName>
    </submittedName>
</protein>
<evidence type="ECO:0000313" key="3">
    <source>
        <dbReference type="Proteomes" id="UP000612899"/>
    </source>
</evidence>
<gene>
    <name evidence="2" type="ORF">Rhe02_88720</name>
</gene>
<dbReference type="AlphaFoldDB" id="A0A8J3QJC0"/>
<dbReference type="EMBL" id="BONY01000107">
    <property type="protein sequence ID" value="GIH10805.1"/>
    <property type="molecule type" value="Genomic_DNA"/>
</dbReference>
<comment type="caution">
    <text evidence="2">The sequence shown here is derived from an EMBL/GenBank/DDBJ whole genome shotgun (WGS) entry which is preliminary data.</text>
</comment>
<keyword evidence="1" id="KW-0732">Signal</keyword>
<proteinExistence type="predicted"/>
<name>A0A8J3QJC0_9ACTN</name>
<organism evidence="2 3">
    <name type="scientific">Rhizocola hellebori</name>
    <dbReference type="NCBI Taxonomy" id="1392758"/>
    <lineage>
        <taxon>Bacteria</taxon>
        <taxon>Bacillati</taxon>
        <taxon>Actinomycetota</taxon>
        <taxon>Actinomycetes</taxon>
        <taxon>Micromonosporales</taxon>
        <taxon>Micromonosporaceae</taxon>
        <taxon>Rhizocola</taxon>
    </lineage>
</organism>